<dbReference type="InterPro" id="IPR004358">
    <property type="entry name" value="Sig_transdc_His_kin-like_C"/>
</dbReference>
<dbReference type="SUPFAM" id="SSF47384">
    <property type="entry name" value="Homodimeric domain of signal transducing histidine kinase"/>
    <property type="match status" value="1"/>
</dbReference>
<evidence type="ECO:0000256" key="5">
    <source>
        <dbReference type="ARBA" id="ARBA00022679"/>
    </source>
</evidence>
<dbReference type="SUPFAM" id="SSF55874">
    <property type="entry name" value="ATPase domain of HSP90 chaperone/DNA topoisomerase II/histidine kinase"/>
    <property type="match status" value="1"/>
</dbReference>
<sequence length="642" mass="68638">MGETYGSTRQAESAHLPDAAVRSAHDAIWTVSPDFTVLSWNPAGEALLGWPAGEIVGRSADLLVPPDRRGDQREMMTLLAAGARLERFRTQRRHRDGRWVLVTLTMSPLIEDDHLLGFTVIARAVGPRERLESSLQALLEAAPDAFVGIGDDGRIVLANTQAEQLFGLTRTGLLGRPINDLLTPALPGTPGAEPGPEAAPTLAHRMDGATIPVEVSMSLLPTDEGRLRCAVVRDITERVRAQEGLRQLQAEAERARMEAQLQRTQRLEGLGQLAGGVAHDFNNLIAVIANYATFIAESATDAGLDEIAGDAAQISKAAQRGADLTHQLLAFARREVVRPRPLDINDVVTDIEQMLRRSIGEHITLSVRLTADLPAVTADPGQLDQVLVNLAVNARDAMPRGGELTIETEPLQVDRHYASGRPHLNPGRYVRLRVSDTGTGMPPEVIERAFEPFYTTKPAGQGTGLGLATVYGIVTAAGGDLNVYSEPGMGTTFTILLPTTDAAPAALTRDETETDAGQTRRATILAVEDEPALRGVLNRILLGAGHEVLIAADGPAALALAEAHEGPIDVLLTDVVMPHMLGRDLAERFAAVRPGAKVLFMSGYARPVLASQGTLAPGVTLVEKPFSKAQLLTAIQKVLDEA</sequence>
<dbReference type="SMART" id="SM00448">
    <property type="entry name" value="REC"/>
    <property type="match status" value="1"/>
</dbReference>
<evidence type="ECO:0000256" key="2">
    <source>
        <dbReference type="ARBA" id="ARBA00004236"/>
    </source>
</evidence>
<dbReference type="CDD" id="cd00082">
    <property type="entry name" value="HisKA"/>
    <property type="match status" value="1"/>
</dbReference>
<dbReference type="PANTHER" id="PTHR43065">
    <property type="entry name" value="SENSOR HISTIDINE KINASE"/>
    <property type="match status" value="1"/>
</dbReference>
<dbReference type="RefSeq" id="WP_184949197.1">
    <property type="nucleotide sequence ID" value="NZ_BOMC01000049.1"/>
</dbReference>
<evidence type="ECO:0000256" key="1">
    <source>
        <dbReference type="ARBA" id="ARBA00000085"/>
    </source>
</evidence>
<protein>
    <recommendedName>
        <fullName evidence="3">histidine kinase</fullName>
        <ecNumber evidence="3">2.7.13.3</ecNumber>
    </recommendedName>
</protein>
<organism evidence="15 16">
    <name type="scientific">Paractinoplanes abujensis</name>
    <dbReference type="NCBI Taxonomy" id="882441"/>
    <lineage>
        <taxon>Bacteria</taxon>
        <taxon>Bacillati</taxon>
        <taxon>Actinomycetota</taxon>
        <taxon>Actinomycetes</taxon>
        <taxon>Micromonosporales</taxon>
        <taxon>Micromonosporaceae</taxon>
        <taxon>Paractinoplanes</taxon>
    </lineage>
</organism>
<dbReference type="InterPro" id="IPR003594">
    <property type="entry name" value="HATPase_dom"/>
</dbReference>
<dbReference type="Pfam" id="PF02518">
    <property type="entry name" value="HATPase_c"/>
    <property type="match status" value="1"/>
</dbReference>
<dbReference type="PROSITE" id="PS50110">
    <property type="entry name" value="RESPONSE_REGULATORY"/>
    <property type="match status" value="1"/>
</dbReference>
<keyword evidence="6" id="KW-0547">Nucleotide-binding</keyword>
<dbReference type="InterPro" id="IPR001789">
    <property type="entry name" value="Sig_transdc_resp-reg_receiver"/>
</dbReference>
<feature type="coiled-coil region" evidence="11">
    <location>
        <begin position="238"/>
        <end position="267"/>
    </location>
</feature>
<dbReference type="SMART" id="SM00387">
    <property type="entry name" value="HATPase_c"/>
    <property type="match status" value="1"/>
</dbReference>
<evidence type="ECO:0000256" key="3">
    <source>
        <dbReference type="ARBA" id="ARBA00012438"/>
    </source>
</evidence>
<dbReference type="Gene3D" id="3.40.50.2300">
    <property type="match status" value="1"/>
</dbReference>
<feature type="domain" description="Histidine kinase" evidence="12">
    <location>
        <begin position="276"/>
        <end position="501"/>
    </location>
</feature>
<dbReference type="SUPFAM" id="SSF55785">
    <property type="entry name" value="PYP-like sensor domain (PAS domain)"/>
    <property type="match status" value="2"/>
</dbReference>
<dbReference type="InterPro" id="IPR003661">
    <property type="entry name" value="HisK_dim/P_dom"/>
</dbReference>
<dbReference type="Gene3D" id="1.10.287.130">
    <property type="match status" value="1"/>
</dbReference>
<dbReference type="InterPro" id="IPR036097">
    <property type="entry name" value="HisK_dim/P_sf"/>
</dbReference>
<dbReference type="CDD" id="cd00130">
    <property type="entry name" value="PAS"/>
    <property type="match status" value="2"/>
</dbReference>
<evidence type="ECO:0000256" key="9">
    <source>
        <dbReference type="ARBA" id="ARBA00023012"/>
    </source>
</evidence>
<dbReference type="EC" id="2.7.13.3" evidence="3"/>
<reference evidence="15 16" key="1">
    <citation type="submission" date="2020-08" db="EMBL/GenBank/DDBJ databases">
        <title>Sequencing the genomes of 1000 actinobacteria strains.</title>
        <authorList>
            <person name="Klenk H.-P."/>
        </authorList>
    </citation>
    <scope>NUCLEOTIDE SEQUENCE [LARGE SCALE GENOMIC DNA]</scope>
    <source>
        <strain evidence="15 16">DSM 45518</strain>
    </source>
</reference>
<feature type="domain" description="PAS" evidence="14">
    <location>
        <begin position="131"/>
        <end position="184"/>
    </location>
</feature>
<dbReference type="Gene3D" id="3.30.565.10">
    <property type="entry name" value="Histidine kinase-like ATPase, C-terminal domain"/>
    <property type="match status" value="1"/>
</dbReference>
<dbReference type="GO" id="GO:0005524">
    <property type="term" value="F:ATP binding"/>
    <property type="evidence" value="ECO:0007669"/>
    <property type="project" value="UniProtKB-KW"/>
</dbReference>
<keyword evidence="4 10" id="KW-0597">Phosphoprotein</keyword>
<dbReference type="InterPro" id="IPR011006">
    <property type="entry name" value="CheY-like_superfamily"/>
</dbReference>
<evidence type="ECO:0000256" key="8">
    <source>
        <dbReference type="ARBA" id="ARBA00022840"/>
    </source>
</evidence>
<evidence type="ECO:0000256" key="11">
    <source>
        <dbReference type="SAM" id="Coils"/>
    </source>
</evidence>
<dbReference type="SUPFAM" id="SSF52172">
    <property type="entry name" value="CheY-like"/>
    <property type="match status" value="1"/>
</dbReference>
<dbReference type="AlphaFoldDB" id="A0A7W7CKF4"/>
<keyword evidence="7" id="KW-0418">Kinase</keyword>
<feature type="modified residue" description="4-aspartylphosphate" evidence="10">
    <location>
        <position position="574"/>
    </location>
</feature>
<dbReference type="NCBIfam" id="TIGR00229">
    <property type="entry name" value="sensory_box"/>
    <property type="match status" value="2"/>
</dbReference>
<dbReference type="Pfam" id="PF13426">
    <property type="entry name" value="PAS_9"/>
    <property type="match status" value="1"/>
</dbReference>
<comment type="catalytic activity">
    <reaction evidence="1">
        <text>ATP + protein L-histidine = ADP + protein N-phospho-L-histidine.</text>
        <dbReference type="EC" id="2.7.13.3"/>
    </reaction>
</comment>
<dbReference type="EMBL" id="JACHMF010000001">
    <property type="protein sequence ID" value="MBB4690209.1"/>
    <property type="molecule type" value="Genomic_DNA"/>
</dbReference>
<dbReference type="InterPro" id="IPR005467">
    <property type="entry name" value="His_kinase_dom"/>
</dbReference>
<proteinExistence type="predicted"/>
<keyword evidence="9" id="KW-0902">Two-component regulatory system</keyword>
<comment type="subcellular location">
    <subcellularLocation>
        <location evidence="2">Cell membrane</location>
    </subcellularLocation>
</comment>
<evidence type="ECO:0000256" key="6">
    <source>
        <dbReference type="ARBA" id="ARBA00022741"/>
    </source>
</evidence>
<dbReference type="PROSITE" id="PS50112">
    <property type="entry name" value="PAS"/>
    <property type="match status" value="2"/>
</dbReference>
<dbReference type="PROSITE" id="PS50109">
    <property type="entry name" value="HIS_KIN"/>
    <property type="match status" value="1"/>
</dbReference>
<dbReference type="InterPro" id="IPR013767">
    <property type="entry name" value="PAS_fold"/>
</dbReference>
<keyword evidence="16" id="KW-1185">Reference proteome</keyword>
<feature type="domain" description="PAS" evidence="14">
    <location>
        <begin position="20"/>
        <end position="82"/>
    </location>
</feature>
<dbReference type="PRINTS" id="PR00344">
    <property type="entry name" value="BCTRLSENSOR"/>
</dbReference>
<evidence type="ECO:0000259" key="12">
    <source>
        <dbReference type="PROSITE" id="PS50109"/>
    </source>
</evidence>
<dbReference type="Pfam" id="PF00989">
    <property type="entry name" value="PAS"/>
    <property type="match status" value="1"/>
</dbReference>
<gene>
    <name evidence="15" type="ORF">BKA14_000357</name>
</gene>
<dbReference type="SMART" id="SM00388">
    <property type="entry name" value="HisKA"/>
    <property type="match status" value="1"/>
</dbReference>
<feature type="domain" description="Response regulatory" evidence="13">
    <location>
        <begin position="523"/>
        <end position="639"/>
    </location>
</feature>
<comment type="caution">
    <text evidence="15">The sequence shown here is derived from an EMBL/GenBank/DDBJ whole genome shotgun (WGS) entry which is preliminary data.</text>
</comment>
<evidence type="ECO:0000256" key="10">
    <source>
        <dbReference type="PROSITE-ProRule" id="PRU00169"/>
    </source>
</evidence>
<keyword evidence="5" id="KW-0808">Transferase</keyword>
<dbReference type="Gene3D" id="3.30.450.20">
    <property type="entry name" value="PAS domain"/>
    <property type="match status" value="2"/>
</dbReference>
<dbReference type="PANTHER" id="PTHR43065:SF42">
    <property type="entry name" value="TWO-COMPONENT SENSOR PPRA"/>
    <property type="match status" value="1"/>
</dbReference>
<dbReference type="InterPro" id="IPR000014">
    <property type="entry name" value="PAS"/>
</dbReference>
<evidence type="ECO:0000256" key="7">
    <source>
        <dbReference type="ARBA" id="ARBA00022777"/>
    </source>
</evidence>
<name>A0A7W7CKF4_9ACTN</name>
<evidence type="ECO:0000256" key="4">
    <source>
        <dbReference type="ARBA" id="ARBA00022553"/>
    </source>
</evidence>
<dbReference type="Proteomes" id="UP000542742">
    <property type="component" value="Unassembled WGS sequence"/>
</dbReference>
<keyword evidence="11" id="KW-0175">Coiled coil</keyword>
<evidence type="ECO:0000313" key="16">
    <source>
        <dbReference type="Proteomes" id="UP000542742"/>
    </source>
</evidence>
<dbReference type="GO" id="GO:0005886">
    <property type="term" value="C:plasma membrane"/>
    <property type="evidence" value="ECO:0007669"/>
    <property type="project" value="UniProtKB-SubCell"/>
</dbReference>
<evidence type="ECO:0000259" key="14">
    <source>
        <dbReference type="PROSITE" id="PS50112"/>
    </source>
</evidence>
<evidence type="ECO:0000313" key="15">
    <source>
        <dbReference type="EMBL" id="MBB4690209.1"/>
    </source>
</evidence>
<dbReference type="SMART" id="SM00091">
    <property type="entry name" value="PAS"/>
    <property type="match status" value="2"/>
</dbReference>
<evidence type="ECO:0000259" key="13">
    <source>
        <dbReference type="PROSITE" id="PS50110"/>
    </source>
</evidence>
<keyword evidence="8" id="KW-0067">ATP-binding</keyword>
<dbReference type="GO" id="GO:0006355">
    <property type="term" value="P:regulation of DNA-templated transcription"/>
    <property type="evidence" value="ECO:0007669"/>
    <property type="project" value="InterPro"/>
</dbReference>
<dbReference type="InterPro" id="IPR035965">
    <property type="entry name" value="PAS-like_dom_sf"/>
</dbReference>
<dbReference type="Pfam" id="PF00072">
    <property type="entry name" value="Response_reg"/>
    <property type="match status" value="1"/>
</dbReference>
<dbReference type="GO" id="GO:0000155">
    <property type="term" value="F:phosphorelay sensor kinase activity"/>
    <property type="evidence" value="ECO:0007669"/>
    <property type="project" value="InterPro"/>
</dbReference>
<dbReference type="InterPro" id="IPR036890">
    <property type="entry name" value="HATPase_C_sf"/>
</dbReference>
<accession>A0A7W7CKF4</accession>